<dbReference type="GO" id="GO:0009425">
    <property type="term" value="C:bacterial-type flagellum basal body"/>
    <property type="evidence" value="ECO:0007669"/>
    <property type="project" value="UniProtKB-SubCell"/>
</dbReference>
<keyword evidence="4 10" id="KW-1003">Cell membrane</keyword>
<feature type="transmembrane region" description="Helical" evidence="10">
    <location>
        <begin position="219"/>
        <end position="243"/>
    </location>
</feature>
<comment type="subcellular location">
    <subcellularLocation>
        <location evidence="10">Cell membrane</location>
        <topology evidence="10">Multi-pass membrane protein</topology>
    </subcellularLocation>
    <subcellularLocation>
        <location evidence="10">Bacterial flagellum basal body</location>
    </subcellularLocation>
</comment>
<dbReference type="AlphaFoldDB" id="A0A845LA18"/>
<proteinExistence type="inferred from homology"/>
<evidence type="ECO:0000256" key="1">
    <source>
        <dbReference type="ARBA" id="ARBA00002578"/>
    </source>
</evidence>
<dbReference type="Pfam" id="PF01311">
    <property type="entry name" value="Bac_export_1"/>
    <property type="match status" value="1"/>
</dbReference>
<feature type="transmembrane region" description="Helical" evidence="10">
    <location>
        <begin position="12"/>
        <end position="34"/>
    </location>
</feature>
<evidence type="ECO:0000256" key="9">
    <source>
        <dbReference type="NCBIfam" id="TIGR01400"/>
    </source>
</evidence>
<dbReference type="InterPro" id="IPR006303">
    <property type="entry name" value="FliR"/>
</dbReference>
<evidence type="ECO:0000256" key="3">
    <source>
        <dbReference type="ARBA" id="ARBA00021717"/>
    </source>
</evidence>
<evidence type="ECO:0000256" key="10">
    <source>
        <dbReference type="RuleBase" id="RU362071"/>
    </source>
</evidence>
<dbReference type="InterPro" id="IPR002010">
    <property type="entry name" value="T3SS_IM_R"/>
</dbReference>
<dbReference type="GO" id="GO:0005886">
    <property type="term" value="C:plasma membrane"/>
    <property type="evidence" value="ECO:0007669"/>
    <property type="project" value="UniProtKB-SubCell"/>
</dbReference>
<evidence type="ECO:0000256" key="2">
    <source>
        <dbReference type="ARBA" id="ARBA00009772"/>
    </source>
</evidence>
<evidence type="ECO:0000256" key="7">
    <source>
        <dbReference type="ARBA" id="ARBA00023136"/>
    </source>
</evidence>
<evidence type="ECO:0000256" key="6">
    <source>
        <dbReference type="ARBA" id="ARBA00022989"/>
    </source>
</evidence>
<dbReference type="Proteomes" id="UP000463470">
    <property type="component" value="Unassembled WGS sequence"/>
</dbReference>
<dbReference type="EMBL" id="WXEY01000015">
    <property type="protein sequence ID" value="MZP30548.1"/>
    <property type="molecule type" value="Genomic_DNA"/>
</dbReference>
<evidence type="ECO:0000313" key="11">
    <source>
        <dbReference type="EMBL" id="MZP30548.1"/>
    </source>
</evidence>
<gene>
    <name evidence="11" type="primary">fliR</name>
    <name evidence="11" type="ORF">GTO91_12575</name>
</gene>
<dbReference type="GO" id="GO:0006605">
    <property type="term" value="P:protein targeting"/>
    <property type="evidence" value="ECO:0007669"/>
    <property type="project" value="UniProtKB-UniRule"/>
</dbReference>
<comment type="similarity">
    <text evidence="2 10">Belongs to the FliR/MopE/SpaR family.</text>
</comment>
<comment type="caution">
    <text evidence="11">The sequence shown here is derived from an EMBL/GenBank/DDBJ whole genome shotgun (WGS) entry which is preliminary data.</text>
</comment>
<keyword evidence="11" id="KW-0966">Cell projection</keyword>
<dbReference type="GO" id="GO:0044780">
    <property type="term" value="P:bacterial-type flagellum assembly"/>
    <property type="evidence" value="ECO:0007669"/>
    <property type="project" value="UniProtKB-UniRule"/>
</dbReference>
<evidence type="ECO:0000313" key="12">
    <source>
        <dbReference type="Proteomes" id="UP000463470"/>
    </source>
</evidence>
<feature type="transmembrane region" description="Helical" evidence="10">
    <location>
        <begin position="124"/>
        <end position="146"/>
    </location>
</feature>
<reference evidence="11 12" key="1">
    <citation type="submission" date="2020-01" db="EMBL/GenBank/DDBJ databases">
        <title>Whole-genome sequence of Heliobacterium undosum DSM 13378.</title>
        <authorList>
            <person name="Kyndt J.A."/>
            <person name="Meyer T.E."/>
        </authorList>
    </citation>
    <scope>NUCLEOTIDE SEQUENCE [LARGE SCALE GENOMIC DNA]</scope>
    <source>
        <strain evidence="11 12">DSM 13378</strain>
    </source>
</reference>
<sequence length="266" mass="28723">MEAVINTMLNHLDVLLLMMTRVAGIMVLAPVFNFPGFNNLAKIGLSFMIALILFLAMPASALPVPPQDLFSYALVVAQEVLLGLAIGFIMQLVFAAILTAGQLIDIQLGFGIVNIIDPLWGAQVPMTGVFLQILALLIFVIFDGHLLLIQVLADSFRILPAAGSPFSLALAGSITDFIVRLVSGVLLIGVQLAMPIIGIILINDIALGLVSRTVPQMNLFVIGIPLKIIVGVTFLWITLPFYIDGLNRLFTLSFTQVSDFLRILSP</sequence>
<organism evidence="11 12">
    <name type="scientific">Heliomicrobium undosum</name>
    <dbReference type="NCBI Taxonomy" id="121734"/>
    <lineage>
        <taxon>Bacteria</taxon>
        <taxon>Bacillati</taxon>
        <taxon>Bacillota</taxon>
        <taxon>Clostridia</taxon>
        <taxon>Eubacteriales</taxon>
        <taxon>Heliobacteriaceae</taxon>
        <taxon>Heliomicrobium</taxon>
    </lineage>
</organism>
<comment type="function">
    <text evidence="1 10">Role in flagellar biosynthesis.</text>
</comment>
<feature type="transmembrane region" description="Helical" evidence="10">
    <location>
        <begin position="40"/>
        <end position="59"/>
    </location>
</feature>
<evidence type="ECO:0000256" key="8">
    <source>
        <dbReference type="ARBA" id="ARBA00023143"/>
    </source>
</evidence>
<feature type="transmembrane region" description="Helical" evidence="10">
    <location>
        <begin position="185"/>
        <end position="207"/>
    </location>
</feature>
<keyword evidence="5 10" id="KW-0812">Transmembrane</keyword>
<keyword evidence="8 10" id="KW-0975">Bacterial flagellum</keyword>
<dbReference type="RefSeq" id="WP_161259071.1">
    <property type="nucleotide sequence ID" value="NZ_WXEY01000015.1"/>
</dbReference>
<keyword evidence="11" id="KW-0282">Flagellum</keyword>
<dbReference type="PRINTS" id="PR00953">
    <property type="entry name" value="TYPE3IMRPROT"/>
</dbReference>
<name>A0A845LA18_9FIRM</name>
<keyword evidence="12" id="KW-1185">Reference proteome</keyword>
<evidence type="ECO:0000256" key="5">
    <source>
        <dbReference type="ARBA" id="ARBA00022692"/>
    </source>
</evidence>
<dbReference type="NCBIfam" id="TIGR01400">
    <property type="entry name" value="fliR"/>
    <property type="match status" value="1"/>
</dbReference>
<keyword evidence="6 10" id="KW-1133">Transmembrane helix</keyword>
<feature type="transmembrane region" description="Helical" evidence="10">
    <location>
        <begin position="80"/>
        <end position="104"/>
    </location>
</feature>
<keyword evidence="11" id="KW-0969">Cilium</keyword>
<accession>A0A845LA18</accession>
<dbReference type="OrthoDB" id="9807748at2"/>
<dbReference type="PANTHER" id="PTHR30065">
    <property type="entry name" value="FLAGELLAR BIOSYNTHETIC PROTEIN FLIR"/>
    <property type="match status" value="1"/>
</dbReference>
<dbReference type="PANTHER" id="PTHR30065:SF1">
    <property type="entry name" value="SURFACE PRESENTATION OF ANTIGENS PROTEIN SPAR"/>
    <property type="match status" value="1"/>
</dbReference>
<feature type="transmembrane region" description="Helical" evidence="10">
    <location>
        <begin position="158"/>
        <end position="179"/>
    </location>
</feature>
<evidence type="ECO:0000256" key="4">
    <source>
        <dbReference type="ARBA" id="ARBA00022475"/>
    </source>
</evidence>
<protein>
    <recommendedName>
        <fullName evidence="3 9">Flagellar biosynthetic protein FliR</fullName>
    </recommendedName>
</protein>
<keyword evidence="7 10" id="KW-0472">Membrane</keyword>